<dbReference type="SUPFAM" id="SSF52266">
    <property type="entry name" value="SGNH hydrolase"/>
    <property type="match status" value="1"/>
</dbReference>
<sequence>MKNWHSLNGEINGNLSPVELHGSMDSDEHQNDTVSFIDNSFINRKTFSCPKIKNDFVTGTDTGDLTPEDIEIIAAMDILDEFNDKLIILDILHEFNDKLIGVSHGMGTKFQLPYHQLNVAESGASSSSLPSQAKELIKRLKALHEVDINNKWTLVIITIGTEEICKVCQAPDYDALLESLLILNEGIRKAFVVLLGPIHVSSSYHQEANLLKSRCACFKEKSNEFMNELNREWIKAFVRLQAYFEQPHIKRRKFGLLALPMLTITSRYPYSLFIPNRPLLNRKGHTYATKWLWNRLMTGPAYNLSLAVLSQDSYYCPSMGCPYFRTPANRQYCRLIRHVDVENQNENSLLLAIGRPMRRSRQKLYVTAGIVVLICFFTVLFIGTILYQKSKYVS</sequence>
<keyword evidence="1" id="KW-0812">Transmembrane</keyword>
<evidence type="ECO:0000313" key="4">
    <source>
        <dbReference type="WBParaSite" id="OFLC_0001439001-mRNA-1"/>
    </source>
</evidence>
<dbReference type="EMBL" id="UZAJ01040808">
    <property type="protein sequence ID" value="VDP16793.1"/>
    <property type="molecule type" value="Genomic_DNA"/>
</dbReference>
<accession>A0A183I3S0</accession>
<evidence type="ECO:0000313" key="3">
    <source>
        <dbReference type="Proteomes" id="UP000267606"/>
    </source>
</evidence>
<dbReference type="InterPro" id="IPR038885">
    <property type="entry name" value="PLB1"/>
</dbReference>
<dbReference type="GO" id="GO:0006644">
    <property type="term" value="P:phospholipid metabolic process"/>
    <property type="evidence" value="ECO:0007669"/>
    <property type="project" value="TreeGrafter"/>
</dbReference>
<reference evidence="2 3" key="2">
    <citation type="submission" date="2018-11" db="EMBL/GenBank/DDBJ databases">
        <authorList>
            <consortium name="Pathogen Informatics"/>
        </authorList>
    </citation>
    <scope>NUCLEOTIDE SEQUENCE [LARGE SCALE GENOMIC DNA]</scope>
</reference>
<proteinExistence type="predicted"/>
<keyword evidence="3" id="KW-1185">Reference proteome</keyword>
<keyword evidence="1" id="KW-1133">Transmembrane helix</keyword>
<dbReference type="AlphaFoldDB" id="A0A183I3S0"/>
<evidence type="ECO:0000256" key="1">
    <source>
        <dbReference type="SAM" id="Phobius"/>
    </source>
</evidence>
<evidence type="ECO:0000313" key="2">
    <source>
        <dbReference type="EMBL" id="VDP16793.1"/>
    </source>
</evidence>
<dbReference type="PANTHER" id="PTHR21325:SF32">
    <property type="entry name" value="LIPASE_GDSL DOMAIN-CONTAINING PROTEIN"/>
    <property type="match status" value="1"/>
</dbReference>
<dbReference type="STRING" id="387005.A0A183I3S0"/>
<organism evidence="4">
    <name type="scientific">Onchocerca flexuosa</name>
    <dbReference type="NCBI Taxonomy" id="387005"/>
    <lineage>
        <taxon>Eukaryota</taxon>
        <taxon>Metazoa</taxon>
        <taxon>Ecdysozoa</taxon>
        <taxon>Nematoda</taxon>
        <taxon>Chromadorea</taxon>
        <taxon>Rhabditida</taxon>
        <taxon>Spirurina</taxon>
        <taxon>Spiruromorpha</taxon>
        <taxon>Filarioidea</taxon>
        <taxon>Onchocercidae</taxon>
        <taxon>Onchocerca</taxon>
    </lineage>
</organism>
<dbReference type="Proteomes" id="UP000267606">
    <property type="component" value="Unassembled WGS sequence"/>
</dbReference>
<dbReference type="InterPro" id="IPR001087">
    <property type="entry name" value="GDSL"/>
</dbReference>
<dbReference type="Pfam" id="PF00657">
    <property type="entry name" value="Lipase_GDSL"/>
    <property type="match status" value="1"/>
</dbReference>
<dbReference type="PANTHER" id="PTHR21325">
    <property type="entry name" value="PHOSPHOLIPASE B, PLB1"/>
    <property type="match status" value="1"/>
</dbReference>
<dbReference type="WBParaSite" id="OFLC_0001439001-mRNA-1">
    <property type="protein sequence ID" value="OFLC_0001439001-mRNA-1"/>
    <property type="gene ID" value="OFLC_0001439001"/>
</dbReference>
<keyword evidence="1" id="KW-0472">Membrane</keyword>
<protein>
    <submittedName>
        <fullName evidence="4">VWFA domain-containing protein</fullName>
    </submittedName>
</protein>
<dbReference type="GO" id="GO:0004620">
    <property type="term" value="F:phospholipase activity"/>
    <property type="evidence" value="ECO:0007669"/>
    <property type="project" value="InterPro"/>
</dbReference>
<name>A0A183I3S0_9BILA</name>
<reference evidence="4" key="1">
    <citation type="submission" date="2016-06" db="UniProtKB">
        <authorList>
            <consortium name="WormBaseParasite"/>
        </authorList>
    </citation>
    <scope>IDENTIFICATION</scope>
</reference>
<feature type="transmembrane region" description="Helical" evidence="1">
    <location>
        <begin position="364"/>
        <end position="387"/>
    </location>
</feature>
<gene>
    <name evidence="2" type="ORF">OFLC_LOCUS14382</name>
</gene>